<dbReference type="EMBL" id="CP027541">
    <property type="protein sequence ID" value="AWT54902.1"/>
    <property type="molecule type" value="Genomic_DNA"/>
</dbReference>
<sequence length="98" mass="11310">MYPTDMSRRRAERTVLIVISHSEPAQLDLEDLAWQFLASEFTGPMYACWPIEDRLDAFLLHNLPHSVARRGLRDALMQRVMANISAAHHLGFLEFSTR</sequence>
<evidence type="ECO:0000313" key="2">
    <source>
        <dbReference type="Proteomes" id="UP000011200"/>
    </source>
</evidence>
<reference evidence="1 2" key="1">
    <citation type="journal article" date="2013" name="Genome Announc.">
        <title>Draft genome sequence of MKD8, a conjugal recipient Mycobacterium smegmatis strain.</title>
        <authorList>
            <person name="Gray T.A."/>
            <person name="Palumbo M.J."/>
            <person name="Derbyshire K.M."/>
        </authorList>
    </citation>
    <scope>NUCLEOTIDE SEQUENCE [LARGE SCALE GENOMIC DNA]</scope>
    <source>
        <strain evidence="1 2">MKD8</strain>
    </source>
</reference>
<dbReference type="AlphaFoldDB" id="A0A2U9PSW5"/>
<protein>
    <submittedName>
        <fullName evidence="1">Uncharacterized protein</fullName>
    </submittedName>
</protein>
<gene>
    <name evidence="1" type="ORF">D806_039360</name>
</gene>
<proteinExistence type="predicted"/>
<accession>A0A2U9PSW5</accession>
<name>A0A2U9PSW5_MYCSE</name>
<organism evidence="1 2">
    <name type="scientific">Mycolicibacterium smegmatis (strain MKD8)</name>
    <name type="common">Mycobacterium smegmatis</name>
    <dbReference type="NCBI Taxonomy" id="1214915"/>
    <lineage>
        <taxon>Bacteria</taxon>
        <taxon>Bacillati</taxon>
        <taxon>Actinomycetota</taxon>
        <taxon>Actinomycetes</taxon>
        <taxon>Mycobacteriales</taxon>
        <taxon>Mycobacteriaceae</taxon>
        <taxon>Mycolicibacterium</taxon>
    </lineage>
</organism>
<evidence type="ECO:0000313" key="1">
    <source>
        <dbReference type="EMBL" id="AWT54902.1"/>
    </source>
</evidence>
<reference evidence="2" key="2">
    <citation type="submission" date="2018-03" db="EMBL/GenBank/DDBJ databases">
        <authorList>
            <person name="Derbyshire K."/>
            <person name="Gray T.A."/>
            <person name="Champion M."/>
        </authorList>
    </citation>
    <scope>NUCLEOTIDE SEQUENCE [LARGE SCALE GENOMIC DNA]</scope>
    <source>
        <strain evidence="2">MKD8</strain>
    </source>
</reference>
<dbReference type="Proteomes" id="UP000011200">
    <property type="component" value="Chromosome"/>
</dbReference>